<dbReference type="EMBL" id="JBIGIB010000005">
    <property type="protein sequence ID" value="MFG6468391.1"/>
    <property type="molecule type" value="Genomic_DNA"/>
</dbReference>
<evidence type="ECO:0000313" key="2">
    <source>
        <dbReference type="EMBL" id="MFG6468391.1"/>
    </source>
</evidence>
<accession>A0ABW7H2E1</accession>
<feature type="compositionally biased region" description="Polar residues" evidence="1">
    <location>
        <begin position="92"/>
        <end position="117"/>
    </location>
</feature>
<reference evidence="2 3" key="1">
    <citation type="submission" date="2024-08" db="EMBL/GenBank/DDBJ databases">
        <authorList>
            <person name="Lu H."/>
        </authorList>
    </citation>
    <scope>NUCLEOTIDE SEQUENCE [LARGE SCALE GENOMIC DNA]</scope>
    <source>
        <strain evidence="2 3">BYS87W</strain>
    </source>
</reference>
<comment type="caution">
    <text evidence="2">The sequence shown here is derived from an EMBL/GenBank/DDBJ whole genome shotgun (WGS) entry which is preliminary data.</text>
</comment>
<name>A0ABW7H2E1_9BURK</name>
<dbReference type="RefSeq" id="WP_394386537.1">
    <property type="nucleotide sequence ID" value="NZ_JBIGIB010000005.1"/>
</dbReference>
<feature type="compositionally biased region" description="Low complexity" evidence="1">
    <location>
        <begin position="60"/>
        <end position="73"/>
    </location>
</feature>
<proteinExistence type="predicted"/>
<keyword evidence="3" id="KW-1185">Reference proteome</keyword>
<organism evidence="2 3">
    <name type="scientific">Pelomonas baiyunensis</name>
    <dbReference type="NCBI Taxonomy" id="3299026"/>
    <lineage>
        <taxon>Bacteria</taxon>
        <taxon>Pseudomonadati</taxon>
        <taxon>Pseudomonadota</taxon>
        <taxon>Betaproteobacteria</taxon>
        <taxon>Burkholderiales</taxon>
        <taxon>Sphaerotilaceae</taxon>
        <taxon>Roseateles</taxon>
    </lineage>
</organism>
<gene>
    <name evidence="2" type="ORF">ACG01O_17340</name>
</gene>
<evidence type="ECO:0000256" key="1">
    <source>
        <dbReference type="SAM" id="MobiDB-lite"/>
    </source>
</evidence>
<dbReference type="Proteomes" id="UP001606303">
    <property type="component" value="Unassembled WGS sequence"/>
</dbReference>
<protein>
    <submittedName>
        <fullName evidence="2">Uncharacterized protein</fullName>
    </submittedName>
</protein>
<feature type="region of interest" description="Disordered" evidence="1">
    <location>
        <begin position="40"/>
        <end position="117"/>
    </location>
</feature>
<feature type="compositionally biased region" description="Basic residues" evidence="1">
    <location>
        <begin position="48"/>
        <end position="57"/>
    </location>
</feature>
<sequence>MLTRRADGSLRVELPHEPQGEFRTGARIWLSIQHREIVLTRTPQGPRGQRRYSRRVQQKSLPPLRLPPGSSMPYGQTLSARHSQRSHWLIQGNDQASPGLTTDRITPFNNPSACSAD</sequence>
<evidence type="ECO:0000313" key="3">
    <source>
        <dbReference type="Proteomes" id="UP001606303"/>
    </source>
</evidence>